<dbReference type="EMBL" id="AMXI01000201">
    <property type="protein sequence ID" value="EKN42917.1"/>
    <property type="molecule type" value="Genomic_DNA"/>
</dbReference>
<dbReference type="PATRIC" id="fig|1232189.3.peg.643"/>
<gene>
    <name evidence="1" type="ORF">CFSAN001627_03825</name>
</gene>
<reference evidence="1 2" key="2">
    <citation type="submission" date="2013-03" db="EMBL/GenBank/DDBJ databases">
        <title>Diversity in Clostridium botulinum.</title>
        <authorList>
            <person name="Timme R.E."/>
            <person name="Allard M."/>
            <person name="Luo Y."/>
            <person name="Strain E."/>
            <person name="Gonzalez-Escalona N."/>
            <person name="Brown E."/>
        </authorList>
    </citation>
    <scope>NUCLEOTIDE SEQUENCE [LARGE SCALE GENOMIC DNA]</scope>
    <source>
        <strain evidence="1 2">CFSAN001627</strain>
    </source>
</reference>
<feature type="non-terminal residue" evidence="1">
    <location>
        <position position="1"/>
    </location>
</feature>
<organism evidence="1 2">
    <name type="scientific">Clostridium botulinum CFSAN001627</name>
    <dbReference type="NCBI Taxonomy" id="1232189"/>
    <lineage>
        <taxon>Bacteria</taxon>
        <taxon>Bacillati</taxon>
        <taxon>Bacillota</taxon>
        <taxon>Clostridia</taxon>
        <taxon>Eubacteriales</taxon>
        <taxon>Clostridiaceae</taxon>
        <taxon>Clostridium</taxon>
    </lineage>
</organism>
<sequence length="44" mass="4891">IMGGQDSKNMIGGNGVESLKDIFNLQNLKFEKIGQDILIEGYVY</sequence>
<name>M1ZSY7_CLOBO</name>
<reference evidence="1 2" key="1">
    <citation type="submission" date="2012-10" db="EMBL/GenBank/DDBJ databases">
        <authorList>
            <person name="Strain E.A."/>
            <person name="Brown E."/>
            <person name="Allard M.W."/>
            <person name="Gonzalez-Escalona N."/>
            <person name="Timme R."/>
        </authorList>
    </citation>
    <scope>NUCLEOTIDE SEQUENCE [LARGE SCALE GENOMIC DNA]</scope>
    <source>
        <strain evidence="1 2">CFSAN001627</strain>
    </source>
</reference>
<comment type="caution">
    <text evidence="1">The sequence shown here is derived from an EMBL/GenBank/DDBJ whole genome shotgun (WGS) entry which is preliminary data.</text>
</comment>
<accession>M1ZSY7</accession>
<dbReference type="Proteomes" id="UP000011944">
    <property type="component" value="Unassembled WGS sequence"/>
</dbReference>
<protein>
    <submittedName>
        <fullName evidence="1">Riboflavin biosynthesis protein RibD</fullName>
    </submittedName>
</protein>
<evidence type="ECO:0000313" key="2">
    <source>
        <dbReference type="Proteomes" id="UP000011944"/>
    </source>
</evidence>
<evidence type="ECO:0000313" key="1">
    <source>
        <dbReference type="EMBL" id="EKN42917.1"/>
    </source>
</evidence>
<proteinExistence type="predicted"/>
<dbReference type="AlphaFoldDB" id="M1ZSY7"/>